<evidence type="ECO:0000313" key="2">
    <source>
        <dbReference type="EMBL" id="KAH7363440.1"/>
    </source>
</evidence>
<dbReference type="AlphaFoldDB" id="A0A8K0TGY2"/>
<evidence type="ECO:0000313" key="3">
    <source>
        <dbReference type="Proteomes" id="UP000813385"/>
    </source>
</evidence>
<dbReference type="PANTHER" id="PTHR41349:SF1">
    <property type="entry name" value="PROTEIN CBG08683"/>
    <property type="match status" value="1"/>
</dbReference>
<dbReference type="InterPro" id="IPR036691">
    <property type="entry name" value="Endo/exonu/phosph_ase_sf"/>
</dbReference>
<keyword evidence="3" id="KW-1185">Reference proteome</keyword>
<dbReference type="OrthoDB" id="276515at2759"/>
<dbReference type="GO" id="GO:0004519">
    <property type="term" value="F:endonuclease activity"/>
    <property type="evidence" value="ECO:0007669"/>
    <property type="project" value="UniProtKB-KW"/>
</dbReference>
<dbReference type="InterPro" id="IPR005135">
    <property type="entry name" value="Endo/exonuclease/phosphatase"/>
</dbReference>
<comment type="caution">
    <text evidence="2">The sequence shown here is derived from an EMBL/GenBank/DDBJ whole genome shotgun (WGS) entry which is preliminary data.</text>
</comment>
<keyword evidence="2" id="KW-0255">Endonuclease</keyword>
<proteinExistence type="predicted"/>
<dbReference type="InterPro" id="IPR013783">
    <property type="entry name" value="Ig-like_fold"/>
</dbReference>
<name>A0A8K0TGY2_9PEZI</name>
<evidence type="ECO:0000259" key="1">
    <source>
        <dbReference type="Pfam" id="PF03372"/>
    </source>
</evidence>
<dbReference type="Proteomes" id="UP000813385">
    <property type="component" value="Unassembled WGS sequence"/>
</dbReference>
<organism evidence="2 3">
    <name type="scientific">Plectosphaerella cucumerina</name>
    <dbReference type="NCBI Taxonomy" id="40658"/>
    <lineage>
        <taxon>Eukaryota</taxon>
        <taxon>Fungi</taxon>
        <taxon>Dikarya</taxon>
        <taxon>Ascomycota</taxon>
        <taxon>Pezizomycotina</taxon>
        <taxon>Sordariomycetes</taxon>
        <taxon>Hypocreomycetidae</taxon>
        <taxon>Glomerellales</taxon>
        <taxon>Plectosphaerellaceae</taxon>
        <taxon>Plectosphaerella</taxon>
    </lineage>
</organism>
<dbReference type="Pfam" id="PF03372">
    <property type="entry name" value="Exo_endo_phos"/>
    <property type="match status" value="1"/>
</dbReference>
<gene>
    <name evidence="2" type="ORF">B0T11DRAFT_311407</name>
</gene>
<accession>A0A8K0TGY2</accession>
<dbReference type="SUPFAM" id="SSF56219">
    <property type="entry name" value="DNase I-like"/>
    <property type="match status" value="1"/>
</dbReference>
<reference evidence="2" key="1">
    <citation type="journal article" date="2021" name="Nat. Commun.">
        <title>Genetic determinants of endophytism in the Arabidopsis root mycobiome.</title>
        <authorList>
            <person name="Mesny F."/>
            <person name="Miyauchi S."/>
            <person name="Thiergart T."/>
            <person name="Pickel B."/>
            <person name="Atanasova L."/>
            <person name="Karlsson M."/>
            <person name="Huettel B."/>
            <person name="Barry K.W."/>
            <person name="Haridas S."/>
            <person name="Chen C."/>
            <person name="Bauer D."/>
            <person name="Andreopoulos W."/>
            <person name="Pangilinan J."/>
            <person name="LaButti K."/>
            <person name="Riley R."/>
            <person name="Lipzen A."/>
            <person name="Clum A."/>
            <person name="Drula E."/>
            <person name="Henrissat B."/>
            <person name="Kohler A."/>
            <person name="Grigoriev I.V."/>
            <person name="Martin F.M."/>
            <person name="Hacquard S."/>
        </authorList>
    </citation>
    <scope>NUCLEOTIDE SEQUENCE</scope>
    <source>
        <strain evidence="2">MPI-CAGE-AT-0016</strain>
    </source>
</reference>
<sequence length="484" mass="51025">MPPCLVLAMTSWPLISFSWNRDRSLFTFDYSTDSPHATNWIGIYASNGGPVNQVKPEASMKWAYAPNASGSITVPADSLAGGSYKAYFLARDGYKWLASPITVSVPGLSFPRGTATLRNAKVGVAYSASVGGLASFASASFTKVSGTGWVSVSASGVLTGTPTAAGSSVVTVRASGNGATADIVVTIPVRAAGDCLVQNVRVMTYNMWAGGSNMNNFHQKQLRALIEANVDIVGLQEADPHRAGALADSLGWHYWESAGNGRTAILSRYPISETYSHVGVSVAARVALDGGQQINVWSAHLTAYPYGPYEACNEGKSPQQVLAAETSSGRFGEMNAIVSAMKPQIAANGSVPVLLLGDFNAPSHLDWTPALQDKNCGYADIQWPTSRIPTDAGLIDSFRVANPDPAAVQGTTWSPIYPLSGGTSGRAEPQDRIDYIYHAGNVQVSGSKTFVIGKPSPVPGHANNEWTSDHAAVVTQYRLNSGTC</sequence>
<dbReference type="Gene3D" id="3.60.10.10">
    <property type="entry name" value="Endonuclease/exonuclease/phosphatase"/>
    <property type="match status" value="1"/>
</dbReference>
<dbReference type="EMBL" id="JAGPXD010000003">
    <property type="protein sequence ID" value="KAH7363440.1"/>
    <property type="molecule type" value="Genomic_DNA"/>
</dbReference>
<protein>
    <submittedName>
        <fullName evidence="2">Endonuclease/exonuclease/phosphatase family</fullName>
    </submittedName>
</protein>
<keyword evidence="2" id="KW-0540">Nuclease</keyword>
<keyword evidence="2" id="KW-0378">Hydrolase</keyword>
<feature type="domain" description="Endonuclease/exonuclease/phosphatase" evidence="1">
    <location>
        <begin position="203"/>
        <end position="470"/>
    </location>
</feature>
<dbReference type="PANTHER" id="PTHR41349">
    <property type="match status" value="1"/>
</dbReference>
<dbReference type="Gene3D" id="2.60.40.10">
    <property type="entry name" value="Immunoglobulins"/>
    <property type="match status" value="1"/>
</dbReference>